<gene>
    <name evidence="1" type="ORF">A3E04_01895</name>
</gene>
<organism evidence="1 2">
    <name type="scientific">Candidatus Kuenenbacteria bacterium RIFCSPHIGHO2_12_FULL_42_14</name>
    <dbReference type="NCBI Taxonomy" id="1798563"/>
    <lineage>
        <taxon>Bacteria</taxon>
        <taxon>Candidatus Kueneniibacteriota</taxon>
    </lineage>
</organism>
<dbReference type="CDD" id="cd16377">
    <property type="entry name" value="23S_rRNA_IVP_like"/>
    <property type="match status" value="1"/>
</dbReference>
<dbReference type="EMBL" id="MFMY01000025">
    <property type="protein sequence ID" value="OGG99110.1"/>
    <property type="molecule type" value="Genomic_DNA"/>
</dbReference>
<dbReference type="Gene3D" id="1.20.1440.60">
    <property type="entry name" value="23S rRNA-intervening sequence"/>
    <property type="match status" value="1"/>
</dbReference>
<proteinExistence type="predicted"/>
<evidence type="ECO:0000313" key="2">
    <source>
        <dbReference type="Proteomes" id="UP000176968"/>
    </source>
</evidence>
<reference evidence="1 2" key="1">
    <citation type="journal article" date="2016" name="Nat. Commun.">
        <title>Thousands of microbial genomes shed light on interconnected biogeochemical processes in an aquifer system.</title>
        <authorList>
            <person name="Anantharaman K."/>
            <person name="Brown C.T."/>
            <person name="Hug L.A."/>
            <person name="Sharon I."/>
            <person name="Castelle C.J."/>
            <person name="Probst A.J."/>
            <person name="Thomas B.C."/>
            <person name="Singh A."/>
            <person name="Wilkins M.J."/>
            <person name="Karaoz U."/>
            <person name="Brodie E.L."/>
            <person name="Williams K.H."/>
            <person name="Hubbard S.S."/>
            <person name="Banfield J.F."/>
        </authorList>
    </citation>
    <scope>NUCLEOTIDE SEQUENCE [LARGE SCALE GENOMIC DNA]</scope>
</reference>
<dbReference type="InterPro" id="IPR012657">
    <property type="entry name" value="23S_rRNA-intervening_sequence"/>
</dbReference>
<comment type="caution">
    <text evidence="1">The sequence shown here is derived from an EMBL/GenBank/DDBJ whole genome shotgun (WGS) entry which is preliminary data.</text>
</comment>
<dbReference type="NCBIfam" id="TIGR02436">
    <property type="entry name" value="four helix bundle protein"/>
    <property type="match status" value="1"/>
</dbReference>
<dbReference type="AlphaFoldDB" id="A0A1F6GM15"/>
<name>A0A1F6GM15_9BACT</name>
<sequence>MPLDQLKIYQLSRQYGRSSWQMYQNLGWEIKKVIGDQMIRSIDSVGANIAEGYGRYHYLDKIKFYYNARGSLFESKYWLDLMCERKIIDSGSYLGLMDLYQNIVKGLNGLIASNYPSKNS</sequence>
<evidence type="ECO:0000313" key="1">
    <source>
        <dbReference type="EMBL" id="OGG99110.1"/>
    </source>
</evidence>
<accession>A0A1F6GM15</accession>
<dbReference type="InterPro" id="IPR036583">
    <property type="entry name" value="23S_rRNA_IVS_sf"/>
</dbReference>
<protein>
    <recommendedName>
        <fullName evidence="3">Four helix bundle protein</fullName>
    </recommendedName>
</protein>
<dbReference type="PANTHER" id="PTHR38471">
    <property type="entry name" value="FOUR HELIX BUNDLE PROTEIN"/>
    <property type="match status" value="1"/>
</dbReference>
<dbReference type="PANTHER" id="PTHR38471:SF2">
    <property type="entry name" value="FOUR HELIX BUNDLE PROTEIN"/>
    <property type="match status" value="1"/>
</dbReference>
<dbReference type="Proteomes" id="UP000176968">
    <property type="component" value="Unassembled WGS sequence"/>
</dbReference>
<evidence type="ECO:0008006" key="3">
    <source>
        <dbReference type="Google" id="ProtNLM"/>
    </source>
</evidence>
<dbReference type="Pfam" id="PF05635">
    <property type="entry name" value="23S_rRNA_IVP"/>
    <property type="match status" value="1"/>
</dbReference>
<dbReference type="SUPFAM" id="SSF158446">
    <property type="entry name" value="IVS-encoded protein-like"/>
    <property type="match status" value="1"/>
</dbReference>